<protein>
    <submittedName>
        <fullName evidence="2">Uncharacterized protein</fullName>
    </submittedName>
</protein>
<dbReference type="AlphaFoldDB" id="D8T528"/>
<gene>
    <name evidence="2" type="ORF">SELMODRAFT_429104</name>
</gene>
<evidence type="ECO:0000313" key="3">
    <source>
        <dbReference type="Proteomes" id="UP000001514"/>
    </source>
</evidence>
<dbReference type="EMBL" id="GL377675">
    <property type="protein sequence ID" value="EFJ08334.1"/>
    <property type="molecule type" value="Genomic_DNA"/>
</dbReference>
<dbReference type="Gramene" id="EFJ08334">
    <property type="protein sequence ID" value="EFJ08334"/>
    <property type="gene ID" value="SELMODRAFT_429104"/>
</dbReference>
<dbReference type="Proteomes" id="UP000001514">
    <property type="component" value="Unassembled WGS sequence"/>
</dbReference>
<dbReference type="HOGENOM" id="CLU_1002567_0_0_1"/>
<keyword evidence="1" id="KW-0175">Coiled coil</keyword>
<keyword evidence="3" id="KW-1185">Reference proteome</keyword>
<accession>D8T528</accession>
<evidence type="ECO:0000256" key="1">
    <source>
        <dbReference type="SAM" id="Coils"/>
    </source>
</evidence>
<reference evidence="2 3" key="1">
    <citation type="journal article" date="2011" name="Science">
        <title>The Selaginella genome identifies genetic changes associated with the evolution of vascular plants.</title>
        <authorList>
            <person name="Banks J.A."/>
            <person name="Nishiyama T."/>
            <person name="Hasebe M."/>
            <person name="Bowman J.L."/>
            <person name="Gribskov M."/>
            <person name="dePamphilis C."/>
            <person name="Albert V.A."/>
            <person name="Aono N."/>
            <person name="Aoyama T."/>
            <person name="Ambrose B.A."/>
            <person name="Ashton N.W."/>
            <person name="Axtell M.J."/>
            <person name="Barker E."/>
            <person name="Barker M.S."/>
            <person name="Bennetzen J.L."/>
            <person name="Bonawitz N.D."/>
            <person name="Chapple C."/>
            <person name="Cheng C."/>
            <person name="Correa L.G."/>
            <person name="Dacre M."/>
            <person name="DeBarry J."/>
            <person name="Dreyer I."/>
            <person name="Elias M."/>
            <person name="Engstrom E.M."/>
            <person name="Estelle M."/>
            <person name="Feng L."/>
            <person name="Finet C."/>
            <person name="Floyd S.K."/>
            <person name="Frommer W.B."/>
            <person name="Fujita T."/>
            <person name="Gramzow L."/>
            <person name="Gutensohn M."/>
            <person name="Harholt J."/>
            <person name="Hattori M."/>
            <person name="Heyl A."/>
            <person name="Hirai T."/>
            <person name="Hiwatashi Y."/>
            <person name="Ishikawa M."/>
            <person name="Iwata M."/>
            <person name="Karol K.G."/>
            <person name="Koehler B."/>
            <person name="Kolukisaoglu U."/>
            <person name="Kubo M."/>
            <person name="Kurata T."/>
            <person name="Lalonde S."/>
            <person name="Li K."/>
            <person name="Li Y."/>
            <person name="Litt A."/>
            <person name="Lyons E."/>
            <person name="Manning G."/>
            <person name="Maruyama T."/>
            <person name="Michael T.P."/>
            <person name="Mikami K."/>
            <person name="Miyazaki S."/>
            <person name="Morinaga S."/>
            <person name="Murata T."/>
            <person name="Mueller-Roeber B."/>
            <person name="Nelson D.R."/>
            <person name="Obara M."/>
            <person name="Oguri Y."/>
            <person name="Olmstead R.G."/>
            <person name="Onodera N."/>
            <person name="Petersen B.L."/>
            <person name="Pils B."/>
            <person name="Prigge M."/>
            <person name="Rensing S.A."/>
            <person name="Riano-Pachon D.M."/>
            <person name="Roberts A.W."/>
            <person name="Sato Y."/>
            <person name="Scheller H.V."/>
            <person name="Schulz B."/>
            <person name="Schulz C."/>
            <person name="Shakirov E.V."/>
            <person name="Shibagaki N."/>
            <person name="Shinohara N."/>
            <person name="Shippen D.E."/>
            <person name="Soerensen I."/>
            <person name="Sotooka R."/>
            <person name="Sugimoto N."/>
            <person name="Sugita M."/>
            <person name="Sumikawa N."/>
            <person name="Tanurdzic M."/>
            <person name="Theissen G."/>
            <person name="Ulvskov P."/>
            <person name="Wakazuki S."/>
            <person name="Weng J.K."/>
            <person name="Willats W.W."/>
            <person name="Wipf D."/>
            <person name="Wolf P.G."/>
            <person name="Yang L."/>
            <person name="Zimmer A.D."/>
            <person name="Zhu Q."/>
            <person name="Mitros T."/>
            <person name="Hellsten U."/>
            <person name="Loque D."/>
            <person name="Otillar R."/>
            <person name="Salamov A."/>
            <person name="Schmutz J."/>
            <person name="Shapiro H."/>
            <person name="Lindquist E."/>
            <person name="Lucas S."/>
            <person name="Rokhsar D."/>
            <person name="Grigoriev I.V."/>
        </authorList>
    </citation>
    <scope>NUCLEOTIDE SEQUENCE [LARGE SCALE GENOMIC DNA]</scope>
</reference>
<name>D8T528_SELML</name>
<proteinExistence type="predicted"/>
<sequence>MQRKKLDEMQRKNLDARLDEMQRKLEQIEAHMKIMVSGSSSMTTSMVSGSSSMTTSIVSGSFSVTTAVNPPPGALDLLRFVGTCDNKGTALFIGLPDTTLALSPQPTCIVVGYKDTIVWKEGEEVTVTINGQTVKGEVVSLVHPWVAAVELLEPLKLPGVPLMPGGPQNEEAVFVRRAQDGAGGVELPAIIKKLYLSNEPAGIVPGVQTGDIIVRWDSAKELRVSGIVVRTDEDGSVYGLPIDNATVFFMEAYKKDWYRVKYPGRLQAVAQYRPTMA</sequence>
<dbReference type="InParanoid" id="D8T528"/>
<organism evidence="3">
    <name type="scientific">Selaginella moellendorffii</name>
    <name type="common">Spikemoss</name>
    <dbReference type="NCBI Taxonomy" id="88036"/>
    <lineage>
        <taxon>Eukaryota</taxon>
        <taxon>Viridiplantae</taxon>
        <taxon>Streptophyta</taxon>
        <taxon>Embryophyta</taxon>
        <taxon>Tracheophyta</taxon>
        <taxon>Lycopodiopsida</taxon>
        <taxon>Selaginellales</taxon>
        <taxon>Selaginellaceae</taxon>
        <taxon>Selaginella</taxon>
    </lineage>
</organism>
<feature type="coiled-coil region" evidence="1">
    <location>
        <begin position="4"/>
        <end position="31"/>
    </location>
</feature>
<dbReference type="KEGG" id="smo:SELMODRAFT_429104"/>
<evidence type="ECO:0000313" key="2">
    <source>
        <dbReference type="EMBL" id="EFJ08334.1"/>
    </source>
</evidence>